<dbReference type="RefSeq" id="WP_258810930.1">
    <property type="nucleotide sequence ID" value="NZ_JANUGU010000001.1"/>
</dbReference>
<dbReference type="EMBL" id="JANUGU010000001">
    <property type="protein sequence ID" value="MCS0657788.1"/>
    <property type="molecule type" value="Genomic_DNA"/>
</dbReference>
<name>A0ABT2CXF6_9BURK</name>
<keyword evidence="2" id="KW-1185">Reference proteome</keyword>
<proteinExistence type="predicted"/>
<accession>A0ABT2CXF6</accession>
<reference evidence="1 2" key="1">
    <citation type="submission" date="2022-08" db="EMBL/GenBank/DDBJ databases">
        <title>Reclassification of Massilia species as members of the genera Telluria, Duganella, Pseudoduganella, Mokoshia gen. nov. and Zemynaea gen. nov. using orthogonal and non-orthogonal genome-based approaches.</title>
        <authorList>
            <person name="Bowman J.P."/>
        </authorList>
    </citation>
    <scope>NUCLEOTIDE SEQUENCE [LARGE SCALE GENOMIC DNA]</scope>
    <source>
        <strain evidence="1 2">JCM 31606</strain>
    </source>
</reference>
<comment type="caution">
    <text evidence="1">The sequence shown here is derived from an EMBL/GenBank/DDBJ whole genome shotgun (WGS) entry which is preliminary data.</text>
</comment>
<dbReference type="InterPro" id="IPR010662">
    <property type="entry name" value="RBBP9/YdeN"/>
</dbReference>
<dbReference type="SUPFAM" id="SSF53474">
    <property type="entry name" value="alpha/beta-Hydrolases"/>
    <property type="match status" value="1"/>
</dbReference>
<dbReference type="Gene3D" id="3.40.50.1820">
    <property type="entry name" value="alpha/beta hydrolase"/>
    <property type="match status" value="1"/>
</dbReference>
<dbReference type="Proteomes" id="UP001204621">
    <property type="component" value="Unassembled WGS sequence"/>
</dbReference>
<dbReference type="Pfam" id="PF06821">
    <property type="entry name" value="Ser_hydrolase"/>
    <property type="match status" value="1"/>
</dbReference>
<gene>
    <name evidence="1" type="ORF">NX778_06890</name>
</gene>
<protein>
    <submittedName>
        <fullName evidence="1">Alpha/beta hydrolase</fullName>
    </submittedName>
</protein>
<keyword evidence="1" id="KW-0378">Hydrolase</keyword>
<dbReference type="GO" id="GO:0016787">
    <property type="term" value="F:hydrolase activity"/>
    <property type="evidence" value="ECO:0007669"/>
    <property type="project" value="UniProtKB-KW"/>
</dbReference>
<dbReference type="InterPro" id="IPR029058">
    <property type="entry name" value="AB_hydrolase_fold"/>
</dbReference>
<evidence type="ECO:0000313" key="1">
    <source>
        <dbReference type="EMBL" id="MCS0657788.1"/>
    </source>
</evidence>
<evidence type="ECO:0000313" key="2">
    <source>
        <dbReference type="Proteomes" id="UP001204621"/>
    </source>
</evidence>
<organism evidence="1 2">
    <name type="scientific">Massilia terrae</name>
    <dbReference type="NCBI Taxonomy" id="1811224"/>
    <lineage>
        <taxon>Bacteria</taxon>
        <taxon>Pseudomonadati</taxon>
        <taxon>Pseudomonadota</taxon>
        <taxon>Betaproteobacteria</taxon>
        <taxon>Burkholderiales</taxon>
        <taxon>Oxalobacteraceae</taxon>
        <taxon>Telluria group</taxon>
        <taxon>Massilia</taxon>
    </lineage>
</organism>
<sequence>MGRLSDFRILVAPGLYGSDERHWQTRWEALHPAFERIEQWRWDCPDLFAWSAQVGHALRRSARPAIVVAHSFGCLATVHRAAAGAPQLAGALLVAPADPAKFGIVRELKVGQLPVPSLVVGSENDPWLTAERARLWASEWDSDFVNAGALGHINAESGLNDWPAGIELLDALAARIQHVPACRCGRDDRSMRA</sequence>